<dbReference type="STRING" id="1088818.A0A2I0BDR9"/>
<proteinExistence type="inferred from homology"/>
<dbReference type="SUPFAM" id="SSF74924">
    <property type="entry name" value="Cap-Gly domain"/>
    <property type="match status" value="1"/>
</dbReference>
<feature type="domain" description="CAP-Gly" evidence="8">
    <location>
        <begin position="47"/>
        <end position="90"/>
    </location>
</feature>
<dbReference type="PROSITE" id="PS51450">
    <property type="entry name" value="LRR"/>
    <property type="match status" value="2"/>
</dbReference>
<comment type="subunit">
    <text evidence="7">Supercomplex made of cofactors A to E. Cofactors A and D function by capturing and stabilizing tubulin in a quasi-native conformation. Cofactor E binds to the cofactor D-tubulin complex; interaction with cofactor C then causes the release of tubulin polypeptides that are committed to the native state.</text>
</comment>
<reference evidence="9 10" key="1">
    <citation type="journal article" date="2017" name="Nature">
        <title>The Apostasia genome and the evolution of orchids.</title>
        <authorList>
            <person name="Zhang G.Q."/>
            <person name="Liu K.W."/>
            <person name="Li Z."/>
            <person name="Lohaus R."/>
            <person name="Hsiao Y.Y."/>
            <person name="Niu S.C."/>
            <person name="Wang J.Y."/>
            <person name="Lin Y.C."/>
            <person name="Xu Q."/>
            <person name="Chen L.J."/>
            <person name="Yoshida K."/>
            <person name="Fujiwara S."/>
            <person name="Wang Z.W."/>
            <person name="Zhang Y.Q."/>
            <person name="Mitsuda N."/>
            <person name="Wang M."/>
            <person name="Liu G.H."/>
            <person name="Pecoraro L."/>
            <person name="Huang H.X."/>
            <person name="Xiao X.J."/>
            <person name="Lin M."/>
            <person name="Wu X.Y."/>
            <person name="Wu W.L."/>
            <person name="Chen Y.Y."/>
            <person name="Chang S.B."/>
            <person name="Sakamoto S."/>
            <person name="Ohme-Takagi M."/>
            <person name="Yagi M."/>
            <person name="Zeng S.J."/>
            <person name="Shen C.Y."/>
            <person name="Yeh C.M."/>
            <person name="Luo Y.B."/>
            <person name="Tsai W.C."/>
            <person name="Van de Peer Y."/>
            <person name="Liu Z.J."/>
        </authorList>
    </citation>
    <scope>NUCLEOTIDE SEQUENCE [LARGE SCALE GENOMIC DNA]</scope>
    <source>
        <strain evidence="10">cv. Shenzhen</strain>
        <tissue evidence="9">Stem</tissue>
    </source>
</reference>
<evidence type="ECO:0000256" key="5">
    <source>
        <dbReference type="ARBA" id="ARBA00022737"/>
    </source>
</evidence>
<dbReference type="InterPro" id="IPR032675">
    <property type="entry name" value="LRR_dom_sf"/>
</dbReference>
<dbReference type="Gene3D" id="2.30.30.190">
    <property type="entry name" value="CAP Gly-rich-like domain"/>
    <property type="match status" value="1"/>
</dbReference>
<dbReference type="FunFam" id="2.30.30.190:FF:000016">
    <property type="entry name" value="Tubulin-folding cofactor E"/>
    <property type="match status" value="1"/>
</dbReference>
<comment type="similarity">
    <text evidence="2">Belongs to the TBCE family.</text>
</comment>
<dbReference type="EMBL" id="KZ451888">
    <property type="protein sequence ID" value="PKA65949.1"/>
    <property type="molecule type" value="Genomic_DNA"/>
</dbReference>
<organism evidence="9 10">
    <name type="scientific">Apostasia shenzhenica</name>
    <dbReference type="NCBI Taxonomy" id="1088818"/>
    <lineage>
        <taxon>Eukaryota</taxon>
        <taxon>Viridiplantae</taxon>
        <taxon>Streptophyta</taxon>
        <taxon>Embryophyta</taxon>
        <taxon>Tracheophyta</taxon>
        <taxon>Spermatophyta</taxon>
        <taxon>Magnoliopsida</taxon>
        <taxon>Liliopsida</taxon>
        <taxon>Asparagales</taxon>
        <taxon>Orchidaceae</taxon>
        <taxon>Apostasioideae</taxon>
        <taxon>Apostasia</taxon>
    </lineage>
</organism>
<keyword evidence="6" id="KW-0143">Chaperone</keyword>
<name>A0A2I0BDR9_9ASPA</name>
<dbReference type="InterPro" id="IPR000938">
    <property type="entry name" value="CAP-Gly_domain"/>
</dbReference>
<dbReference type="SMART" id="SM01052">
    <property type="entry name" value="CAP_GLY"/>
    <property type="match status" value="1"/>
</dbReference>
<dbReference type="PROSITE" id="PS00845">
    <property type="entry name" value="CAP_GLY_1"/>
    <property type="match status" value="1"/>
</dbReference>
<dbReference type="PANTHER" id="PTHR46652:SF8">
    <property type="entry name" value="LEUCINE RICH REPEAT CONTAINING 23"/>
    <property type="match status" value="1"/>
</dbReference>
<evidence type="ECO:0000256" key="1">
    <source>
        <dbReference type="ARBA" id="ARBA00004496"/>
    </source>
</evidence>
<comment type="subcellular location">
    <subcellularLocation>
        <location evidence="1">Cytoplasm</location>
    </subcellularLocation>
</comment>
<dbReference type="FunFam" id="3.80.10.10:FF:000846">
    <property type="entry name" value="Predicted protein"/>
    <property type="match status" value="1"/>
</dbReference>
<keyword evidence="4" id="KW-0433">Leucine-rich repeat</keyword>
<sequence>MGEPVGNAGTSSERAADVKEEELRFRIGQRVHAVGNPRRIGTVRYVGEVGGHAGEWVGIDWDDGEGKHDGCVAGVRYFTARDEKSASLVRSKILTAGISLVEALHQRYRGESTKEEEDEMYVLSSGNKRVPIQLLGKNKFEEKFKHFDEMHGASVSYFGVSSVDPTNVIRSLIPNVKELDLTGSLLSRWQDVNSICDALPALEILDLTDNLMETDIPELTSLKSIQILVLNHCSIAWEKVEILEKCLLSIEELHLTGNKIRMTMPVPSGPSITHVPGFDSLRLLNLDDNCISLWDEVLHLSRLRSLEQLHLNKNMLKKVSYPTNHPLVSTQDRCCIAFEKLQCLLLGSNEINDLASVDSFNLFPSLVDVRLSENPIADPAKGGLPRFVLIARLAKVKTLNGSEISARERNESEIRYVRLVMTKMKLDDPKELSLQHPRFAELKALHGLDDEKPSTGIAGPQKMGAGLICMKWNTD</sequence>
<dbReference type="PROSITE" id="PS50245">
    <property type="entry name" value="CAP_GLY_2"/>
    <property type="match status" value="1"/>
</dbReference>
<evidence type="ECO:0000313" key="10">
    <source>
        <dbReference type="Proteomes" id="UP000236161"/>
    </source>
</evidence>
<dbReference type="SUPFAM" id="SSF52058">
    <property type="entry name" value="L domain-like"/>
    <property type="match status" value="1"/>
</dbReference>
<evidence type="ECO:0000256" key="4">
    <source>
        <dbReference type="ARBA" id="ARBA00022614"/>
    </source>
</evidence>
<dbReference type="PANTHER" id="PTHR46652">
    <property type="entry name" value="LEUCINE-RICH REPEAT AND IQ DOMAIN-CONTAINING PROTEIN 1-RELATED"/>
    <property type="match status" value="1"/>
</dbReference>
<dbReference type="Pfam" id="PF01302">
    <property type="entry name" value="CAP_GLY"/>
    <property type="match status" value="1"/>
</dbReference>
<evidence type="ECO:0000313" key="9">
    <source>
        <dbReference type="EMBL" id="PKA65949.1"/>
    </source>
</evidence>
<dbReference type="Proteomes" id="UP000236161">
    <property type="component" value="Unassembled WGS sequence"/>
</dbReference>
<evidence type="ECO:0000256" key="7">
    <source>
        <dbReference type="ARBA" id="ARBA00026055"/>
    </source>
</evidence>
<evidence type="ECO:0000259" key="8">
    <source>
        <dbReference type="PROSITE" id="PS50245"/>
    </source>
</evidence>
<protein>
    <recommendedName>
        <fullName evidence="8">CAP-Gly domain-containing protein</fullName>
    </recommendedName>
</protein>
<evidence type="ECO:0000256" key="6">
    <source>
        <dbReference type="ARBA" id="ARBA00023186"/>
    </source>
</evidence>
<dbReference type="Gene3D" id="3.80.10.10">
    <property type="entry name" value="Ribonuclease Inhibitor"/>
    <property type="match status" value="2"/>
</dbReference>
<accession>A0A2I0BDR9</accession>
<keyword evidence="3" id="KW-0963">Cytoplasm</keyword>
<dbReference type="GO" id="GO:0005737">
    <property type="term" value="C:cytoplasm"/>
    <property type="evidence" value="ECO:0007669"/>
    <property type="project" value="UniProtKB-SubCell"/>
</dbReference>
<dbReference type="InterPro" id="IPR001611">
    <property type="entry name" value="Leu-rich_rpt"/>
</dbReference>
<evidence type="ECO:0000256" key="3">
    <source>
        <dbReference type="ARBA" id="ARBA00022490"/>
    </source>
</evidence>
<keyword evidence="5" id="KW-0677">Repeat</keyword>
<dbReference type="OrthoDB" id="5273213at2759"/>
<dbReference type="AlphaFoldDB" id="A0A2I0BDR9"/>
<dbReference type="InterPro" id="IPR036859">
    <property type="entry name" value="CAP-Gly_dom_sf"/>
</dbReference>
<dbReference type="InterPro" id="IPR050836">
    <property type="entry name" value="SDS22/Internalin_LRR"/>
</dbReference>
<gene>
    <name evidence="9" type="ORF">AXF42_Ash010358</name>
</gene>
<keyword evidence="10" id="KW-1185">Reference proteome</keyword>
<evidence type="ECO:0000256" key="2">
    <source>
        <dbReference type="ARBA" id="ARBA00006286"/>
    </source>
</evidence>